<dbReference type="Proteomes" id="UP001404845">
    <property type="component" value="Unassembled WGS sequence"/>
</dbReference>
<sequence>MSATALSPPPTSMPAAVETYRAFLVARNGRVTGMVPLQAASEDEARLLAYELVEEEDVVELWAGLRSVARFEGSGRRGAPS</sequence>
<evidence type="ECO:0000313" key="2">
    <source>
        <dbReference type="Proteomes" id="UP001404845"/>
    </source>
</evidence>
<accession>A0ABU9Z8L5</accession>
<gene>
    <name evidence="1" type="ORF">PUR21_06770</name>
</gene>
<evidence type="ECO:0000313" key="1">
    <source>
        <dbReference type="EMBL" id="MEN3227345.1"/>
    </source>
</evidence>
<proteinExistence type="predicted"/>
<name>A0ABU9Z8L5_9HYPH</name>
<reference evidence="1 2" key="1">
    <citation type="journal article" date="2023" name="PLoS ONE">
        <title>Complete genome assembly of Hawai'i environmental nontuberculous mycobacteria reveals unexpected co-isolation with methylobacteria.</title>
        <authorList>
            <person name="Hendrix J."/>
            <person name="Epperson L.E."/>
            <person name="Tong E.I."/>
            <person name="Chan Y.L."/>
            <person name="Hasan N.A."/>
            <person name="Dawrs S.N."/>
            <person name="Norton G.J."/>
            <person name="Virdi R."/>
            <person name="Crooks J.L."/>
            <person name="Chan E.D."/>
            <person name="Honda J.R."/>
            <person name="Strong M."/>
        </authorList>
    </citation>
    <scope>NUCLEOTIDE SEQUENCE [LARGE SCALE GENOMIC DNA]</scope>
    <source>
        <strain evidence="1 2">NJH_HI01</strain>
    </source>
</reference>
<organism evidence="1 2">
    <name type="scientific">Methylorubrum rhodesianum</name>
    <dbReference type="NCBI Taxonomy" id="29427"/>
    <lineage>
        <taxon>Bacteria</taxon>
        <taxon>Pseudomonadati</taxon>
        <taxon>Pseudomonadota</taxon>
        <taxon>Alphaproteobacteria</taxon>
        <taxon>Hyphomicrobiales</taxon>
        <taxon>Methylobacteriaceae</taxon>
        <taxon>Methylorubrum</taxon>
    </lineage>
</organism>
<protein>
    <recommendedName>
        <fullName evidence="3">Acetyltransferase</fullName>
    </recommendedName>
</protein>
<keyword evidence="2" id="KW-1185">Reference proteome</keyword>
<evidence type="ECO:0008006" key="3">
    <source>
        <dbReference type="Google" id="ProtNLM"/>
    </source>
</evidence>
<dbReference type="EMBL" id="JAQYXL010000001">
    <property type="protein sequence ID" value="MEN3227345.1"/>
    <property type="molecule type" value="Genomic_DNA"/>
</dbReference>
<comment type="caution">
    <text evidence="1">The sequence shown here is derived from an EMBL/GenBank/DDBJ whole genome shotgun (WGS) entry which is preliminary data.</text>
</comment>
<dbReference type="RefSeq" id="WP_133092017.1">
    <property type="nucleotide sequence ID" value="NZ_JACWCW010000046.1"/>
</dbReference>